<evidence type="ECO:0000256" key="14">
    <source>
        <dbReference type="SAM" id="Phobius"/>
    </source>
</evidence>
<dbReference type="KEGG" id="hti:HTIA_2169"/>
<feature type="transmembrane region" description="Helical" evidence="14">
    <location>
        <begin position="389"/>
        <end position="408"/>
    </location>
</feature>
<dbReference type="InterPro" id="IPR006036">
    <property type="entry name" value="K_uptake_TrkA"/>
</dbReference>
<dbReference type="PROSITE" id="PS51202">
    <property type="entry name" value="RCK_C"/>
    <property type="match status" value="1"/>
</dbReference>
<keyword evidence="4" id="KW-0050">Antiport</keyword>
<keyword evidence="11" id="KW-0406">Ion transport</keyword>
<dbReference type="EMBL" id="HF571520">
    <property type="protein sequence ID" value="CCQ34281.1"/>
    <property type="molecule type" value="Genomic_DNA"/>
</dbReference>
<dbReference type="InterPro" id="IPR003148">
    <property type="entry name" value="RCK_N"/>
</dbReference>
<feature type="transmembrane region" description="Helical" evidence="14">
    <location>
        <begin position="325"/>
        <end position="344"/>
    </location>
</feature>
<dbReference type="GO" id="GO:0005886">
    <property type="term" value="C:plasma membrane"/>
    <property type="evidence" value="ECO:0007669"/>
    <property type="project" value="UniProtKB-SubCell"/>
</dbReference>
<dbReference type="Pfam" id="PF00999">
    <property type="entry name" value="Na_H_Exchanger"/>
    <property type="match status" value="1"/>
</dbReference>
<keyword evidence="18" id="KW-1185">Reference proteome</keyword>
<evidence type="ECO:0000256" key="8">
    <source>
        <dbReference type="ARBA" id="ARBA00022958"/>
    </source>
</evidence>
<gene>
    <name evidence="17" type="ORF">HTIA_2169</name>
</gene>
<comment type="function">
    <text evidence="1">Part of a potassium transport system.</text>
</comment>
<dbReference type="Proteomes" id="UP000015381">
    <property type="component" value="Chromosome I"/>
</dbReference>
<feature type="transmembrane region" description="Helical" evidence="14">
    <location>
        <begin position="182"/>
        <end position="202"/>
    </location>
</feature>
<evidence type="ECO:0000259" key="15">
    <source>
        <dbReference type="PROSITE" id="PS51201"/>
    </source>
</evidence>
<organism evidence="17 18">
    <name type="scientific">Halorhabdus tiamatea SARL4B</name>
    <dbReference type="NCBI Taxonomy" id="1033806"/>
    <lineage>
        <taxon>Archaea</taxon>
        <taxon>Methanobacteriati</taxon>
        <taxon>Methanobacteriota</taxon>
        <taxon>Stenosarchaea group</taxon>
        <taxon>Halobacteria</taxon>
        <taxon>Halobacteriales</taxon>
        <taxon>Haloarculaceae</taxon>
        <taxon>Halorhabdus</taxon>
    </lineage>
</organism>
<dbReference type="GO" id="GO:1902600">
    <property type="term" value="P:proton transmembrane transport"/>
    <property type="evidence" value="ECO:0007669"/>
    <property type="project" value="InterPro"/>
</dbReference>
<feature type="transmembrane region" description="Helical" evidence="14">
    <location>
        <begin position="365"/>
        <end position="383"/>
    </location>
</feature>
<evidence type="ECO:0000256" key="9">
    <source>
        <dbReference type="ARBA" id="ARBA00022989"/>
    </source>
</evidence>
<feature type="transmembrane region" description="Helical" evidence="14">
    <location>
        <begin position="85"/>
        <end position="104"/>
    </location>
</feature>
<evidence type="ECO:0000256" key="1">
    <source>
        <dbReference type="ARBA" id="ARBA00003660"/>
    </source>
</evidence>
<dbReference type="OrthoDB" id="11709at2157"/>
<dbReference type="InterPro" id="IPR006153">
    <property type="entry name" value="Cation/H_exchanger_TM"/>
</dbReference>
<dbReference type="PANTHER" id="PTHR32507:SF0">
    <property type="entry name" value="NA(+)_H(+) ANTIPORTER 2-RELATED"/>
    <property type="match status" value="1"/>
</dbReference>
<feature type="compositionally biased region" description="Basic and acidic residues" evidence="13">
    <location>
        <begin position="1"/>
        <end position="15"/>
    </location>
</feature>
<dbReference type="InterPro" id="IPR038770">
    <property type="entry name" value="Na+/solute_symporter_sf"/>
</dbReference>
<keyword evidence="10" id="KW-0520">NAD</keyword>
<feature type="transmembrane region" description="Helical" evidence="14">
    <location>
        <begin position="116"/>
        <end position="139"/>
    </location>
</feature>
<evidence type="ECO:0000256" key="3">
    <source>
        <dbReference type="ARBA" id="ARBA00022448"/>
    </source>
</evidence>
<keyword evidence="7 14" id="KW-0812">Transmembrane</keyword>
<feature type="transmembrane region" description="Helical" evidence="14">
    <location>
        <begin position="301"/>
        <end position="319"/>
    </location>
</feature>
<keyword evidence="12 14" id="KW-0472">Membrane</keyword>
<evidence type="ECO:0000259" key="16">
    <source>
        <dbReference type="PROSITE" id="PS51202"/>
    </source>
</evidence>
<evidence type="ECO:0000256" key="6">
    <source>
        <dbReference type="ARBA" id="ARBA00022538"/>
    </source>
</evidence>
<reference evidence="17 18" key="1">
    <citation type="journal article" date="2014" name="Environ. Microbiol.">
        <title>Halorhabdus tiamatea: proteogenomics and glycosidase activity measurements identify the first cultivated euryarchaeon from a deep-sea anoxic brine lake as potential polysaccharide degrader.</title>
        <authorList>
            <person name="Werner J."/>
            <person name="Ferrer M."/>
            <person name="Michel G."/>
            <person name="Mann A.J."/>
            <person name="Huang S."/>
            <person name="Juarez S."/>
            <person name="Ciordia S."/>
            <person name="Albar J.P."/>
            <person name="Alcaide M."/>
            <person name="La Cono V."/>
            <person name="Yakimov M.M."/>
            <person name="Antunes A."/>
            <person name="Taborda M."/>
            <person name="Da Costa M.S."/>
            <person name="Amann R.I."/>
            <person name="Gloeckner F.O."/>
            <person name="Golyshina O.V."/>
            <person name="Golyshin P.N."/>
            <person name="Teeling H."/>
        </authorList>
    </citation>
    <scope>NUCLEOTIDE SEQUENCE [LARGE SCALE GENOMIC DNA]</scope>
    <source>
        <strain evidence="18">SARL4B</strain>
    </source>
</reference>
<proteinExistence type="predicted"/>
<evidence type="ECO:0000256" key="5">
    <source>
        <dbReference type="ARBA" id="ARBA00022475"/>
    </source>
</evidence>
<dbReference type="SUPFAM" id="SSF116726">
    <property type="entry name" value="TrkA C-terminal domain-like"/>
    <property type="match status" value="1"/>
</dbReference>
<dbReference type="InterPro" id="IPR036721">
    <property type="entry name" value="RCK_C_sf"/>
</dbReference>
<feature type="domain" description="RCK C-terminal" evidence="16">
    <location>
        <begin position="559"/>
        <end position="641"/>
    </location>
</feature>
<dbReference type="GO" id="GO:0015297">
    <property type="term" value="F:antiporter activity"/>
    <property type="evidence" value="ECO:0007669"/>
    <property type="project" value="UniProtKB-KW"/>
</dbReference>
<accession>S6D8Y7</accession>
<dbReference type="Gene3D" id="3.40.50.720">
    <property type="entry name" value="NAD(P)-binding Rossmann-like Domain"/>
    <property type="match status" value="1"/>
</dbReference>
<feature type="transmembrane region" description="Helical" evidence="14">
    <location>
        <begin position="214"/>
        <end position="236"/>
    </location>
</feature>
<evidence type="ECO:0000256" key="2">
    <source>
        <dbReference type="ARBA" id="ARBA00004651"/>
    </source>
</evidence>
<dbReference type="Gene3D" id="3.30.70.1450">
    <property type="entry name" value="Regulator of K+ conductance, C-terminal domain"/>
    <property type="match status" value="1"/>
</dbReference>
<feature type="region of interest" description="Disordered" evidence="13">
    <location>
        <begin position="1"/>
        <end position="20"/>
    </location>
</feature>
<dbReference type="GO" id="GO:0015079">
    <property type="term" value="F:potassium ion transmembrane transporter activity"/>
    <property type="evidence" value="ECO:0007669"/>
    <property type="project" value="InterPro"/>
</dbReference>
<dbReference type="PRINTS" id="PR00335">
    <property type="entry name" value="KUPTAKETRKA"/>
</dbReference>
<comment type="subcellular location">
    <subcellularLocation>
        <location evidence="2">Cell membrane</location>
        <topology evidence="2">Multi-pass membrane protein</topology>
    </subcellularLocation>
</comment>
<feature type="transmembrane region" description="Helical" evidence="14">
    <location>
        <begin position="145"/>
        <end position="170"/>
    </location>
</feature>
<dbReference type="InterPro" id="IPR006037">
    <property type="entry name" value="RCK_C"/>
</dbReference>
<dbReference type="HOGENOM" id="CLU_005912_10_1_2"/>
<evidence type="ECO:0000256" key="10">
    <source>
        <dbReference type="ARBA" id="ARBA00023027"/>
    </source>
</evidence>
<evidence type="ECO:0000256" key="11">
    <source>
        <dbReference type="ARBA" id="ARBA00023065"/>
    </source>
</evidence>
<dbReference type="AlphaFoldDB" id="S6D8Y7"/>
<dbReference type="Gene3D" id="1.20.1530.20">
    <property type="match status" value="1"/>
</dbReference>
<keyword evidence="5" id="KW-1003">Cell membrane</keyword>
<dbReference type="SUPFAM" id="SSF51735">
    <property type="entry name" value="NAD(P)-binding Rossmann-fold domains"/>
    <property type="match status" value="1"/>
</dbReference>
<keyword evidence="9 14" id="KW-1133">Transmembrane helix</keyword>
<keyword evidence="6" id="KW-0633">Potassium transport</keyword>
<dbReference type="InterPro" id="IPR036291">
    <property type="entry name" value="NAD(P)-bd_dom_sf"/>
</dbReference>
<evidence type="ECO:0000256" key="4">
    <source>
        <dbReference type="ARBA" id="ARBA00022449"/>
    </source>
</evidence>
<protein>
    <submittedName>
        <fullName evidence="17">TrkA-N domain protein</fullName>
    </submittedName>
</protein>
<dbReference type="PANTHER" id="PTHR32507">
    <property type="entry name" value="NA(+)/H(+) ANTIPORTER 1"/>
    <property type="match status" value="1"/>
</dbReference>
<evidence type="ECO:0000313" key="17">
    <source>
        <dbReference type="EMBL" id="CCQ34281.1"/>
    </source>
</evidence>
<feature type="domain" description="RCK N-terminal" evidence="15">
    <location>
        <begin position="424"/>
        <end position="540"/>
    </location>
</feature>
<feature type="transmembrane region" description="Helical" evidence="14">
    <location>
        <begin position="248"/>
        <end position="264"/>
    </location>
</feature>
<feature type="transmembrane region" description="Helical" evidence="14">
    <location>
        <begin position="54"/>
        <end position="73"/>
    </location>
</feature>
<evidence type="ECO:0000256" key="7">
    <source>
        <dbReference type="ARBA" id="ARBA00022692"/>
    </source>
</evidence>
<feature type="transmembrane region" description="Helical" evidence="14">
    <location>
        <begin position="270"/>
        <end position="289"/>
    </location>
</feature>
<keyword evidence="3" id="KW-0813">Transport</keyword>
<evidence type="ECO:0000256" key="13">
    <source>
        <dbReference type="SAM" id="MobiDB-lite"/>
    </source>
</evidence>
<dbReference type="Pfam" id="PF02080">
    <property type="entry name" value="TrkA_C"/>
    <property type="match status" value="1"/>
</dbReference>
<dbReference type="PATRIC" id="fig|1033806.12.peg.2155"/>
<dbReference type="PROSITE" id="PS51201">
    <property type="entry name" value="RCK_N"/>
    <property type="match status" value="1"/>
</dbReference>
<evidence type="ECO:0000313" key="18">
    <source>
        <dbReference type="Proteomes" id="UP000015381"/>
    </source>
</evidence>
<sequence>MDITVRRRGERHIDGNRPGSTRVSTPVEIIAVVTTIVGLGVGSKILADRLQIPSVLFLILSGIVVGPEGFGLVTPEVFGGPDGALPAIVGLSVAIIVFEGAFSVEIERIQEAPRSTLRLVTIGAAATLLGATVIVHYLVGAPWDVSLLIGSLLVATGPTVITPIMDVVMVRERVASTLEIEGVVNDVTAAILAVVTFEYVVLTRRGVEMIVGEFLLRFGAGIAIGFVIAGLARVALTRLSRSDNGPQNARLIVLVTALIAYGVAEARFQEAGVAAVATAGFVLGNFKIPYRDTIEQFKGDVTLLVNSFVFITLASLLSVGDLQTLGLAGVAAAVLIAAVVRPLAVMACTIGDTVSVRERAFMSAMGPRGIIPASVATLFALQLQPQDPQAATTLVGMVFLVILLTVVFEGGGARHIAQALDVIPKRVLIVGGGRIGRELATRLEDRDEEVVIVEKDPDVAERLRSEGYTVREGDASERNTLQDAGVASAKVLAVATPDDDVNLLVSQLAKNKFGVETVIARVNEPTNADAFEDLDVDTVPSWRSVAWAMDNRIERPAIARWMSEFDQSGDVQEVEVTNTSRTGETVAQFGDDLPDGAHLALISRGGNNHLPHPEQEIQVGDHLTFIGRPDAVQRAVGFCER</sequence>
<name>S6D8Y7_9EURY</name>
<evidence type="ECO:0000256" key="12">
    <source>
        <dbReference type="ARBA" id="ARBA00023136"/>
    </source>
</evidence>
<keyword evidence="8" id="KW-0630">Potassium</keyword>
<dbReference type="Pfam" id="PF02254">
    <property type="entry name" value="TrkA_N"/>
    <property type="match status" value="1"/>
</dbReference>